<evidence type="ECO:0000256" key="2">
    <source>
        <dbReference type="ARBA" id="ARBA00004688"/>
    </source>
</evidence>
<evidence type="ECO:0000256" key="8">
    <source>
        <dbReference type="ARBA" id="ARBA00031111"/>
    </source>
</evidence>
<dbReference type="EC" id="2.5.1.54" evidence="4"/>
<dbReference type="GO" id="GO:0003849">
    <property type="term" value="F:3-deoxy-7-phosphoheptulonate synthase activity"/>
    <property type="evidence" value="ECO:0007669"/>
    <property type="project" value="UniProtKB-EC"/>
</dbReference>
<evidence type="ECO:0000256" key="7">
    <source>
        <dbReference type="ARBA" id="ARBA00023141"/>
    </source>
</evidence>
<dbReference type="AlphaFoldDB" id="A0A7S0IRU1"/>
<evidence type="ECO:0000256" key="11">
    <source>
        <dbReference type="ARBA" id="ARBA00047508"/>
    </source>
</evidence>
<dbReference type="InterPro" id="IPR006218">
    <property type="entry name" value="DAHP1/KDSA"/>
</dbReference>
<gene>
    <name evidence="13" type="ORF">CLEP1334_LOCUS5236</name>
</gene>
<name>A0A7S0IRU1_9EUKA</name>
<dbReference type="GO" id="GO:0008652">
    <property type="term" value="P:amino acid biosynthetic process"/>
    <property type="evidence" value="ECO:0007669"/>
    <property type="project" value="UniProtKB-KW"/>
</dbReference>
<proteinExistence type="inferred from homology"/>
<evidence type="ECO:0000256" key="10">
    <source>
        <dbReference type="ARBA" id="ARBA00032193"/>
    </source>
</evidence>
<dbReference type="PANTHER" id="PTHR21225">
    <property type="entry name" value="PHOSPHO-2-DEHYDRO-3-DEOXYHEPTONATE ALDOLASE DAHP SYNTHETASE"/>
    <property type="match status" value="1"/>
</dbReference>
<protein>
    <recommendedName>
        <fullName evidence="4">3-deoxy-7-phosphoheptulonate synthase</fullName>
        <ecNumber evidence="4">2.5.1.54</ecNumber>
    </recommendedName>
    <alternativeName>
        <fullName evidence="10">3-deoxy-D-arabino-heptulosonate 7-phosphate synthase</fullName>
    </alternativeName>
    <alternativeName>
        <fullName evidence="9">DAHP synthase</fullName>
    </alternativeName>
    <alternativeName>
        <fullName evidence="8">Phospho-2-keto-3-deoxyheptonate aldolase</fullName>
    </alternativeName>
</protein>
<comment type="similarity">
    <text evidence="3">Belongs to the class-I DAHP synthase family.</text>
</comment>
<keyword evidence="7" id="KW-0057">Aromatic amino acid biosynthesis</keyword>
<dbReference type="EMBL" id="HBER01010537">
    <property type="protein sequence ID" value="CAD8529984.1"/>
    <property type="molecule type" value="Transcribed_RNA"/>
</dbReference>
<keyword evidence="5" id="KW-0028">Amino-acid biosynthesis</keyword>
<dbReference type="GO" id="GO:0005737">
    <property type="term" value="C:cytoplasm"/>
    <property type="evidence" value="ECO:0007669"/>
    <property type="project" value="TreeGrafter"/>
</dbReference>
<evidence type="ECO:0000256" key="9">
    <source>
        <dbReference type="ARBA" id="ARBA00031349"/>
    </source>
</evidence>
<organism evidence="13">
    <name type="scientific">Calcidiscus leptoporus</name>
    <dbReference type="NCBI Taxonomy" id="127549"/>
    <lineage>
        <taxon>Eukaryota</taxon>
        <taxon>Haptista</taxon>
        <taxon>Haptophyta</taxon>
        <taxon>Prymnesiophyceae</taxon>
        <taxon>Coccolithales</taxon>
        <taxon>Calcidiscaceae</taxon>
        <taxon>Calcidiscus</taxon>
    </lineage>
</organism>
<evidence type="ECO:0000256" key="4">
    <source>
        <dbReference type="ARBA" id="ARBA00012694"/>
    </source>
</evidence>
<reference evidence="13" key="1">
    <citation type="submission" date="2021-01" db="EMBL/GenBank/DDBJ databases">
        <authorList>
            <person name="Corre E."/>
            <person name="Pelletier E."/>
            <person name="Niang G."/>
            <person name="Scheremetjew M."/>
            <person name="Finn R."/>
            <person name="Kale V."/>
            <person name="Holt S."/>
            <person name="Cochrane G."/>
            <person name="Meng A."/>
            <person name="Brown T."/>
            <person name="Cohen L."/>
        </authorList>
    </citation>
    <scope>NUCLEOTIDE SEQUENCE</scope>
    <source>
        <strain evidence="13">RCC1130</strain>
    </source>
</reference>
<evidence type="ECO:0000256" key="3">
    <source>
        <dbReference type="ARBA" id="ARBA00007985"/>
    </source>
</evidence>
<dbReference type="NCBIfam" id="TIGR00034">
    <property type="entry name" value="aroFGH"/>
    <property type="match status" value="1"/>
</dbReference>
<evidence type="ECO:0000256" key="5">
    <source>
        <dbReference type="ARBA" id="ARBA00022605"/>
    </source>
</evidence>
<dbReference type="InterPro" id="IPR013785">
    <property type="entry name" value="Aldolase_TIM"/>
</dbReference>
<comment type="pathway">
    <text evidence="2">Metabolic intermediate biosynthesis; chorismate biosynthesis; chorismate from D-erythrose 4-phosphate and phosphoenolpyruvate: step 1/7.</text>
</comment>
<sequence>MDKPMATPSPAWGGLMNDPDRDGSYQINKGLRQARKLLMDINRLGMPAATDYLDPISPQFVADLVSWAAINSRTAESEAHRELASGLSTPVGFYNGSRADWQVAVDAVQGSAAPHAFLSVSKQGIAGIVETTGNSDCHVVLRDVANDELLVPEAGRVGVALDALQLPARVLIDCGSGCVERSPATQERLVQEVAAAVAAGNTRVLGVMLHSFLLAGKQRLESGSALTYGMSVTEPCMDWSATASALEGLAAAVRQRRGLSQDAPAPKRART</sequence>
<comment type="catalytic activity">
    <reaction evidence="11">
        <text>D-erythrose 4-phosphate + phosphoenolpyruvate + H2O = 7-phospho-2-dehydro-3-deoxy-D-arabino-heptonate + phosphate</text>
        <dbReference type="Rhea" id="RHEA:14717"/>
        <dbReference type="ChEBI" id="CHEBI:15377"/>
        <dbReference type="ChEBI" id="CHEBI:16897"/>
        <dbReference type="ChEBI" id="CHEBI:43474"/>
        <dbReference type="ChEBI" id="CHEBI:58394"/>
        <dbReference type="ChEBI" id="CHEBI:58702"/>
        <dbReference type="EC" id="2.5.1.54"/>
    </reaction>
</comment>
<dbReference type="InterPro" id="IPR006219">
    <property type="entry name" value="DAHP_synth_1"/>
</dbReference>
<feature type="domain" description="DAHP synthetase I/KDSA" evidence="12">
    <location>
        <begin position="2"/>
        <end position="244"/>
    </location>
</feature>
<accession>A0A7S0IRU1</accession>
<dbReference type="Gene3D" id="3.20.20.70">
    <property type="entry name" value="Aldolase class I"/>
    <property type="match status" value="1"/>
</dbReference>
<evidence type="ECO:0000256" key="6">
    <source>
        <dbReference type="ARBA" id="ARBA00022679"/>
    </source>
</evidence>
<dbReference type="Pfam" id="PF00793">
    <property type="entry name" value="DAHP_synth_1"/>
    <property type="match status" value="1"/>
</dbReference>
<evidence type="ECO:0000259" key="12">
    <source>
        <dbReference type="Pfam" id="PF00793"/>
    </source>
</evidence>
<dbReference type="SUPFAM" id="SSF51569">
    <property type="entry name" value="Aldolase"/>
    <property type="match status" value="1"/>
</dbReference>
<dbReference type="GO" id="GO:0009073">
    <property type="term" value="P:aromatic amino acid family biosynthetic process"/>
    <property type="evidence" value="ECO:0007669"/>
    <property type="project" value="UniProtKB-KW"/>
</dbReference>
<dbReference type="PANTHER" id="PTHR21225:SF12">
    <property type="entry name" value="PHOSPHO-2-DEHYDRO-3-DEOXYHEPTONATE ALDOLASE, TYROSINE-INHIBITED"/>
    <property type="match status" value="1"/>
</dbReference>
<evidence type="ECO:0000256" key="1">
    <source>
        <dbReference type="ARBA" id="ARBA00003726"/>
    </source>
</evidence>
<evidence type="ECO:0000313" key="13">
    <source>
        <dbReference type="EMBL" id="CAD8529984.1"/>
    </source>
</evidence>
<keyword evidence="6" id="KW-0808">Transferase</keyword>
<comment type="function">
    <text evidence="1">Stereospecific condensation of phosphoenolpyruvate (PEP) and D-erythrose-4-phosphate (E4P) giving rise to 3-deoxy-D-arabino-heptulosonate-7-phosphate (DAHP).</text>
</comment>